<proteinExistence type="predicted"/>
<dbReference type="Proteomes" id="UP000475532">
    <property type="component" value="Unassembled WGS sequence"/>
</dbReference>
<feature type="non-terminal residue" evidence="2">
    <location>
        <position position="99"/>
    </location>
</feature>
<evidence type="ECO:0000313" key="2">
    <source>
        <dbReference type="EMBL" id="NEA29019.1"/>
    </source>
</evidence>
<protein>
    <submittedName>
        <fullName evidence="2">Chromosome segregation ATPase</fullName>
    </submittedName>
</protein>
<feature type="region of interest" description="Disordered" evidence="1">
    <location>
        <begin position="1"/>
        <end position="21"/>
    </location>
</feature>
<dbReference type="EMBL" id="JAAGLI010001120">
    <property type="protein sequence ID" value="NEA29019.1"/>
    <property type="molecule type" value="Genomic_DNA"/>
</dbReference>
<accession>A0A6L9QU56</accession>
<evidence type="ECO:0000313" key="3">
    <source>
        <dbReference type="Proteomes" id="UP000475532"/>
    </source>
</evidence>
<comment type="caution">
    <text evidence="2">The sequence shown here is derived from an EMBL/GenBank/DDBJ whole genome shotgun (WGS) entry which is preliminary data.</text>
</comment>
<dbReference type="AlphaFoldDB" id="A0A6L9QU56"/>
<organism evidence="2 3">
    <name type="scientific">Actinomadura bangladeshensis</name>
    <dbReference type="NCBI Taxonomy" id="453573"/>
    <lineage>
        <taxon>Bacteria</taxon>
        <taxon>Bacillati</taxon>
        <taxon>Actinomycetota</taxon>
        <taxon>Actinomycetes</taxon>
        <taxon>Streptosporangiales</taxon>
        <taxon>Thermomonosporaceae</taxon>
        <taxon>Actinomadura</taxon>
    </lineage>
</organism>
<feature type="compositionally biased region" description="Basic and acidic residues" evidence="1">
    <location>
        <begin position="74"/>
        <end position="85"/>
    </location>
</feature>
<gene>
    <name evidence="2" type="ORF">G3I70_41940</name>
</gene>
<name>A0A6L9QU56_9ACTN</name>
<sequence length="99" mass="10695">WEEAHQVAQQSMTAKLAAESERDRVAARETELLAALEAARAELVGLHAKLAEAEGAAEAQRVEAAVAKQGAEDLRNAMRDTEAQRQRAMQAASKAEAER</sequence>
<reference evidence="2 3" key="1">
    <citation type="submission" date="2020-01" db="EMBL/GenBank/DDBJ databases">
        <title>Insect and environment-associated Actinomycetes.</title>
        <authorList>
            <person name="Currrie C."/>
            <person name="Chevrette M."/>
            <person name="Carlson C."/>
            <person name="Stubbendieck R."/>
            <person name="Wendt-Pienkowski E."/>
        </authorList>
    </citation>
    <scope>NUCLEOTIDE SEQUENCE [LARGE SCALE GENOMIC DNA]</scope>
    <source>
        <strain evidence="2 3">SID10258</strain>
    </source>
</reference>
<feature type="non-terminal residue" evidence="2">
    <location>
        <position position="1"/>
    </location>
</feature>
<evidence type="ECO:0000256" key="1">
    <source>
        <dbReference type="SAM" id="MobiDB-lite"/>
    </source>
</evidence>
<feature type="region of interest" description="Disordered" evidence="1">
    <location>
        <begin position="74"/>
        <end position="99"/>
    </location>
</feature>